<dbReference type="Gene3D" id="4.10.280.10">
    <property type="entry name" value="Helix-loop-helix DNA-binding domain"/>
    <property type="match status" value="1"/>
</dbReference>
<dbReference type="AlphaFoldDB" id="A0A9P1EG58"/>
<dbReference type="OrthoDB" id="1890947at2759"/>
<sequence>MEAPEISLQWLRPLVESKTWDYCVVWKLGSDPSRFIELVGCCCSGAYGILGNVKEEDKVEQGLAHLCRDVHIQHCVSTMACEALAAFPYSISLYSGSRGEVVMMNETQWLIHGDASGSKPSDEFITGTRVLIPIVGGLVELYNSRLIPKDQKTIEFVRNRFKIYVQGSVNRKQSKHLYNTRKEHKDLHEIPNQWPSSCLAPLHLGSHYLSQTPEPYSGPSLQGSSTGSTPATTELTQCDSPFDQSVDLFEKKLNLHFNHFPATMKSNVSSPTCINNDIAKKRQRGQHCAKNLVTERKRRNKIKDGLYALRAIVPKITKMDMASIVGDAINYIMELQESLKELENELNQIDTEDVIQERDKHMTPEKRQSPCNINNKVHVEVNQIGTSVFMLRFMGKHCRGQFSRMMEIMDSLGLQVLEANVTTFNGLVLSVFRVEVKDQADGAYDSQKLEYVLVQLTNWEC</sequence>
<organism evidence="8 9">
    <name type="scientific">Cuscuta europaea</name>
    <name type="common">European dodder</name>
    <dbReference type="NCBI Taxonomy" id="41803"/>
    <lineage>
        <taxon>Eukaryota</taxon>
        <taxon>Viridiplantae</taxon>
        <taxon>Streptophyta</taxon>
        <taxon>Embryophyta</taxon>
        <taxon>Tracheophyta</taxon>
        <taxon>Spermatophyta</taxon>
        <taxon>Magnoliopsida</taxon>
        <taxon>eudicotyledons</taxon>
        <taxon>Gunneridae</taxon>
        <taxon>Pentapetalae</taxon>
        <taxon>asterids</taxon>
        <taxon>lamiids</taxon>
        <taxon>Solanales</taxon>
        <taxon>Convolvulaceae</taxon>
        <taxon>Cuscuteae</taxon>
        <taxon>Cuscuta</taxon>
        <taxon>Cuscuta subgen. Cuscuta</taxon>
    </lineage>
</organism>
<accession>A0A9P1EG58</accession>
<reference evidence="8" key="1">
    <citation type="submission" date="2022-07" db="EMBL/GenBank/DDBJ databases">
        <authorList>
            <person name="Macas J."/>
            <person name="Novak P."/>
            <person name="Neumann P."/>
        </authorList>
    </citation>
    <scope>NUCLEOTIDE SEQUENCE</scope>
</reference>
<evidence type="ECO:0000256" key="5">
    <source>
        <dbReference type="SAM" id="Coils"/>
    </source>
</evidence>
<keyword evidence="4" id="KW-0539">Nucleus</keyword>
<feature type="coiled-coil region" evidence="5">
    <location>
        <begin position="325"/>
        <end position="359"/>
    </location>
</feature>
<evidence type="ECO:0000313" key="9">
    <source>
        <dbReference type="Proteomes" id="UP001152484"/>
    </source>
</evidence>
<evidence type="ECO:0000256" key="3">
    <source>
        <dbReference type="ARBA" id="ARBA00023163"/>
    </source>
</evidence>
<dbReference type="InterPro" id="IPR011598">
    <property type="entry name" value="bHLH_dom"/>
</dbReference>
<name>A0A9P1EG58_CUSEU</name>
<dbReference type="GO" id="GO:0005634">
    <property type="term" value="C:nucleus"/>
    <property type="evidence" value="ECO:0007669"/>
    <property type="project" value="UniProtKB-SubCell"/>
</dbReference>
<dbReference type="InterPro" id="IPR054502">
    <property type="entry name" value="bHLH-TF_ACT-like_plant"/>
</dbReference>
<dbReference type="EMBL" id="CAMAPE010000045">
    <property type="protein sequence ID" value="CAH9104081.1"/>
    <property type="molecule type" value="Genomic_DNA"/>
</dbReference>
<gene>
    <name evidence="8" type="ORF">CEURO_LOCUS16410</name>
</gene>
<dbReference type="InterPro" id="IPR051358">
    <property type="entry name" value="TF_AMS/ICE1/BHLH6-like"/>
</dbReference>
<feature type="domain" description="BHLH" evidence="7">
    <location>
        <begin position="286"/>
        <end position="335"/>
    </location>
</feature>
<dbReference type="GO" id="GO:0003700">
    <property type="term" value="F:DNA-binding transcription factor activity"/>
    <property type="evidence" value="ECO:0007669"/>
    <property type="project" value="TreeGrafter"/>
</dbReference>
<comment type="caution">
    <text evidence="8">The sequence shown here is derived from an EMBL/GenBank/DDBJ whole genome shotgun (WGS) entry which is preliminary data.</text>
</comment>
<protein>
    <recommendedName>
        <fullName evidence="7">BHLH domain-containing protein</fullName>
    </recommendedName>
</protein>
<evidence type="ECO:0000256" key="1">
    <source>
        <dbReference type="ARBA" id="ARBA00004123"/>
    </source>
</evidence>
<keyword evidence="5" id="KW-0175">Coiled coil</keyword>
<keyword evidence="2" id="KW-0805">Transcription regulation</keyword>
<evidence type="ECO:0000256" key="2">
    <source>
        <dbReference type="ARBA" id="ARBA00023015"/>
    </source>
</evidence>
<evidence type="ECO:0000256" key="4">
    <source>
        <dbReference type="ARBA" id="ARBA00023242"/>
    </source>
</evidence>
<dbReference type="PANTHER" id="PTHR31945:SF63">
    <property type="entry name" value="TRANSCRIPTION FACTOR BHLH90"/>
    <property type="match status" value="1"/>
</dbReference>
<keyword evidence="3" id="KW-0804">Transcription</keyword>
<dbReference type="Pfam" id="PF22754">
    <property type="entry name" value="bHLH-TF_ACT-like_plant"/>
    <property type="match status" value="1"/>
</dbReference>
<evidence type="ECO:0000256" key="6">
    <source>
        <dbReference type="SAM" id="MobiDB-lite"/>
    </source>
</evidence>
<dbReference type="Proteomes" id="UP001152484">
    <property type="component" value="Unassembled WGS sequence"/>
</dbReference>
<dbReference type="Pfam" id="PF00010">
    <property type="entry name" value="HLH"/>
    <property type="match status" value="1"/>
</dbReference>
<feature type="region of interest" description="Disordered" evidence="6">
    <location>
        <begin position="211"/>
        <end position="232"/>
    </location>
</feature>
<comment type="subcellular location">
    <subcellularLocation>
        <location evidence="1">Nucleus</location>
    </subcellularLocation>
</comment>
<dbReference type="PANTHER" id="PTHR31945">
    <property type="entry name" value="TRANSCRIPTION FACTOR SCREAM2-RELATED"/>
    <property type="match status" value="1"/>
</dbReference>
<dbReference type="SMART" id="SM00353">
    <property type="entry name" value="HLH"/>
    <property type="match status" value="1"/>
</dbReference>
<keyword evidence="9" id="KW-1185">Reference proteome</keyword>
<dbReference type="SUPFAM" id="SSF47459">
    <property type="entry name" value="HLH, helix-loop-helix DNA-binding domain"/>
    <property type="match status" value="1"/>
</dbReference>
<evidence type="ECO:0000259" key="7">
    <source>
        <dbReference type="PROSITE" id="PS50888"/>
    </source>
</evidence>
<dbReference type="GO" id="GO:0043565">
    <property type="term" value="F:sequence-specific DNA binding"/>
    <property type="evidence" value="ECO:0007669"/>
    <property type="project" value="TreeGrafter"/>
</dbReference>
<dbReference type="InterPro" id="IPR025610">
    <property type="entry name" value="MYC/MYB_N"/>
</dbReference>
<dbReference type="GO" id="GO:0046983">
    <property type="term" value="F:protein dimerization activity"/>
    <property type="evidence" value="ECO:0007669"/>
    <property type="project" value="InterPro"/>
</dbReference>
<dbReference type="PROSITE" id="PS50888">
    <property type="entry name" value="BHLH"/>
    <property type="match status" value="1"/>
</dbReference>
<dbReference type="Pfam" id="PF14215">
    <property type="entry name" value="bHLH-MYC_N"/>
    <property type="match status" value="1"/>
</dbReference>
<dbReference type="InterPro" id="IPR036638">
    <property type="entry name" value="HLH_DNA-bd_sf"/>
</dbReference>
<proteinExistence type="predicted"/>
<evidence type="ECO:0000313" key="8">
    <source>
        <dbReference type="EMBL" id="CAH9104081.1"/>
    </source>
</evidence>